<keyword evidence="4" id="KW-0479">Metal-binding</keyword>
<feature type="binding site" evidence="3">
    <location>
        <begin position="8"/>
        <end position="15"/>
    </location>
    <ligand>
        <name>GTP</name>
        <dbReference type="ChEBI" id="CHEBI:37565"/>
    </ligand>
</feature>
<dbReference type="GeneID" id="36404712"/>
<evidence type="ECO:0000256" key="2">
    <source>
        <dbReference type="ARBA" id="ARBA00023134"/>
    </source>
</evidence>
<accession>A0A0P1AEQ4</accession>
<dbReference type="STRING" id="4781.A0A0P1AEQ4"/>
<evidence type="ECO:0000256" key="1">
    <source>
        <dbReference type="ARBA" id="ARBA00022741"/>
    </source>
</evidence>
<feature type="binding site" evidence="4">
    <location>
        <position position="15"/>
    </location>
    <ligand>
        <name>Mg(2+)</name>
        <dbReference type="ChEBI" id="CHEBI:18420"/>
    </ligand>
</feature>
<keyword evidence="4" id="KW-0460">Magnesium</keyword>
<sequence>MWTGLVLGLNGAGKTLLLRQLIAQNLKKQKTIMQRIIKFMMSSHDKEDEYKDFPCLINSNTQPSIGVEHWSLKLKKNKCMLREVGGQLVSMWPVYFESCHFWFFLIDASNPTQLADAAVEFYSILNVDEMRHKPKLLVINHIDASSLVNDEVLQTHLCLDRLVIDQDYGPIQIIKVSALTGENVGNIFKWLDHLDHNSSKGFCEICRTLLRPNIIRVYPVTK</sequence>
<dbReference type="Proteomes" id="UP000054928">
    <property type="component" value="Unassembled WGS sequence"/>
</dbReference>
<dbReference type="PROSITE" id="PS51417">
    <property type="entry name" value="ARF"/>
    <property type="match status" value="1"/>
</dbReference>
<keyword evidence="2 3" id="KW-0342">GTP-binding</keyword>
<proteinExistence type="predicted"/>
<feature type="binding site" evidence="3">
    <location>
        <begin position="140"/>
        <end position="143"/>
    </location>
    <ligand>
        <name>GTP</name>
        <dbReference type="ChEBI" id="CHEBI:37565"/>
    </ligand>
</feature>
<keyword evidence="6" id="KW-1185">Reference proteome</keyword>
<dbReference type="OrthoDB" id="365445at2759"/>
<organism evidence="5 6">
    <name type="scientific">Plasmopara halstedii</name>
    <name type="common">Downy mildew of sunflower</name>
    <dbReference type="NCBI Taxonomy" id="4781"/>
    <lineage>
        <taxon>Eukaryota</taxon>
        <taxon>Sar</taxon>
        <taxon>Stramenopiles</taxon>
        <taxon>Oomycota</taxon>
        <taxon>Peronosporomycetes</taxon>
        <taxon>Peronosporales</taxon>
        <taxon>Peronosporaceae</taxon>
        <taxon>Plasmopara</taxon>
    </lineage>
</organism>
<dbReference type="RefSeq" id="XP_024575777.1">
    <property type="nucleotide sequence ID" value="XM_024724952.1"/>
</dbReference>
<dbReference type="GO" id="GO:0046872">
    <property type="term" value="F:metal ion binding"/>
    <property type="evidence" value="ECO:0007669"/>
    <property type="project" value="UniProtKB-KW"/>
</dbReference>
<evidence type="ECO:0000256" key="4">
    <source>
        <dbReference type="PIRSR" id="PIRSR606689-2"/>
    </source>
</evidence>
<keyword evidence="1 3" id="KW-0547">Nucleotide-binding</keyword>
<dbReference type="InterPro" id="IPR027417">
    <property type="entry name" value="P-loop_NTPase"/>
</dbReference>
<dbReference type="GO" id="GO:0003924">
    <property type="term" value="F:GTPase activity"/>
    <property type="evidence" value="ECO:0007669"/>
    <property type="project" value="InterPro"/>
</dbReference>
<dbReference type="EMBL" id="CCYD01000428">
    <property type="protein sequence ID" value="CEG39408.1"/>
    <property type="molecule type" value="Genomic_DNA"/>
</dbReference>
<feature type="binding site" evidence="4">
    <location>
        <position position="64"/>
    </location>
    <ligand>
        <name>Mg(2+)</name>
        <dbReference type="ChEBI" id="CHEBI:18420"/>
    </ligand>
</feature>
<dbReference type="PANTHER" id="PTHR46688">
    <property type="entry name" value="ADP-RIBOSYLATION FACTOR-LIKE PROTEIN 16"/>
    <property type="match status" value="1"/>
</dbReference>
<reference evidence="6" key="1">
    <citation type="submission" date="2014-09" db="EMBL/GenBank/DDBJ databases">
        <authorList>
            <person name="Sharma Rahul"/>
            <person name="Thines Marco"/>
        </authorList>
    </citation>
    <scope>NUCLEOTIDE SEQUENCE [LARGE SCALE GENOMIC DNA]</scope>
</reference>
<evidence type="ECO:0000256" key="3">
    <source>
        <dbReference type="PIRSR" id="PIRSR606689-1"/>
    </source>
</evidence>
<dbReference type="Gene3D" id="3.40.50.300">
    <property type="entry name" value="P-loop containing nucleotide triphosphate hydrolases"/>
    <property type="match status" value="1"/>
</dbReference>
<dbReference type="GO" id="GO:0005525">
    <property type="term" value="F:GTP binding"/>
    <property type="evidence" value="ECO:0007669"/>
    <property type="project" value="UniProtKB-KW"/>
</dbReference>
<dbReference type="SUPFAM" id="SSF52540">
    <property type="entry name" value="P-loop containing nucleoside triphosphate hydrolases"/>
    <property type="match status" value="1"/>
</dbReference>
<dbReference type="PANTHER" id="PTHR46688:SF1">
    <property type="entry name" value="ADP-RIBOSYLATION FACTOR-LIKE PROTEIN 16"/>
    <property type="match status" value="1"/>
</dbReference>
<dbReference type="Pfam" id="PF00025">
    <property type="entry name" value="Arf"/>
    <property type="match status" value="1"/>
</dbReference>
<feature type="binding site" evidence="3">
    <location>
        <position position="86"/>
    </location>
    <ligand>
        <name>GTP</name>
        <dbReference type="ChEBI" id="CHEBI:37565"/>
    </ligand>
</feature>
<dbReference type="InterPro" id="IPR006689">
    <property type="entry name" value="Small_GTPase_ARF/SAR"/>
</dbReference>
<protein>
    <submittedName>
        <fullName evidence="5">GTP-binding ADP-ribosylation factor-like protein ARL1</fullName>
    </submittedName>
</protein>
<name>A0A0P1AEQ4_PLAHL</name>
<evidence type="ECO:0000313" key="5">
    <source>
        <dbReference type="EMBL" id="CEG39408.1"/>
    </source>
</evidence>
<evidence type="ECO:0000313" key="6">
    <source>
        <dbReference type="Proteomes" id="UP000054928"/>
    </source>
</evidence>
<dbReference type="OMA" id="QLLPMWP"/>
<dbReference type="AlphaFoldDB" id="A0A0P1AEQ4"/>